<dbReference type="AlphaFoldDB" id="A0A5N4E2D1"/>
<name>A0A5N4E2D1_CAMDR</name>
<accession>A0A5N4E2D1</accession>
<proteinExistence type="predicted"/>
<dbReference type="SUPFAM" id="SSF54001">
    <property type="entry name" value="Cysteine proteinases"/>
    <property type="match status" value="1"/>
</dbReference>
<protein>
    <submittedName>
        <fullName evidence="1">Uncharacterized protein</fullName>
    </submittedName>
</protein>
<organism evidence="1 2">
    <name type="scientific">Camelus dromedarius</name>
    <name type="common">Dromedary</name>
    <name type="synonym">Arabian camel</name>
    <dbReference type="NCBI Taxonomy" id="9838"/>
    <lineage>
        <taxon>Eukaryota</taxon>
        <taxon>Metazoa</taxon>
        <taxon>Chordata</taxon>
        <taxon>Craniata</taxon>
        <taxon>Vertebrata</taxon>
        <taxon>Euteleostomi</taxon>
        <taxon>Mammalia</taxon>
        <taxon>Eutheria</taxon>
        <taxon>Laurasiatheria</taxon>
        <taxon>Artiodactyla</taxon>
        <taxon>Tylopoda</taxon>
        <taxon>Camelidae</taxon>
        <taxon>Camelus</taxon>
    </lineage>
</organism>
<evidence type="ECO:0000313" key="2">
    <source>
        <dbReference type="Proteomes" id="UP000299084"/>
    </source>
</evidence>
<dbReference type="Proteomes" id="UP000299084">
    <property type="component" value="Unassembled WGS sequence"/>
</dbReference>
<gene>
    <name evidence="1" type="ORF">Cadr_000005141</name>
</gene>
<keyword evidence="2" id="KW-1185">Reference proteome</keyword>
<comment type="caution">
    <text evidence="1">The sequence shown here is derived from an EMBL/GenBank/DDBJ whole genome shotgun (WGS) entry which is preliminary data.</text>
</comment>
<sequence length="146" mass="16502">MYTREKARRRSRGPLILTRQPFPARLPSRSGGARGHQRFLFAPRGYQQQDAHEFMRYLLDHCTWNSMAVSTGFPAQQFCRRICSNCLLLHMLGPPVLWLRFALDSSTEGKGPVDLGHCPSASTKLHTAGSENFSLYLMLVLHAQGD</sequence>
<reference evidence="1 2" key="1">
    <citation type="journal article" date="2019" name="Mol. Ecol. Resour.">
        <title>Improving Illumina assemblies with Hi-C and long reads: an example with the North African dromedary.</title>
        <authorList>
            <person name="Elbers J.P."/>
            <person name="Rogers M.F."/>
            <person name="Perelman P.L."/>
            <person name="Proskuryakova A.A."/>
            <person name="Serdyukova N.A."/>
            <person name="Johnson W.E."/>
            <person name="Horin P."/>
            <person name="Corander J."/>
            <person name="Murphy D."/>
            <person name="Burger P.A."/>
        </authorList>
    </citation>
    <scope>NUCLEOTIDE SEQUENCE [LARGE SCALE GENOMIC DNA]</scope>
    <source>
        <strain evidence="1">Drom800</strain>
        <tissue evidence="1">Blood</tissue>
    </source>
</reference>
<evidence type="ECO:0000313" key="1">
    <source>
        <dbReference type="EMBL" id="KAB1277628.1"/>
    </source>
</evidence>
<dbReference type="InterPro" id="IPR038765">
    <property type="entry name" value="Papain-like_cys_pep_sf"/>
</dbReference>
<dbReference type="EMBL" id="JWIN03000006">
    <property type="protein sequence ID" value="KAB1277628.1"/>
    <property type="molecule type" value="Genomic_DNA"/>
</dbReference>